<dbReference type="EMBL" id="PGTO01000014">
    <property type="protein sequence ID" value="RAU21032.1"/>
    <property type="molecule type" value="Genomic_DNA"/>
</dbReference>
<proteinExistence type="inferred from homology"/>
<gene>
    <name evidence="7" type="ORF">CU669_15395</name>
</gene>
<dbReference type="OrthoDB" id="9803988at2"/>
<dbReference type="RefSeq" id="WP_112146410.1">
    <property type="nucleotide sequence ID" value="NZ_PGTO01000014.1"/>
</dbReference>
<dbReference type="CDD" id="cd08513">
    <property type="entry name" value="PBP2_thermophilic_Hb8_like"/>
    <property type="match status" value="1"/>
</dbReference>
<dbReference type="SUPFAM" id="SSF53850">
    <property type="entry name" value="Periplasmic binding protein-like II"/>
    <property type="match status" value="1"/>
</dbReference>
<dbReference type="GO" id="GO:0030288">
    <property type="term" value="C:outer membrane-bounded periplasmic space"/>
    <property type="evidence" value="ECO:0007669"/>
    <property type="project" value="UniProtKB-ARBA"/>
</dbReference>
<dbReference type="InterPro" id="IPR000914">
    <property type="entry name" value="SBP_5_dom"/>
</dbReference>
<evidence type="ECO:0000256" key="5">
    <source>
        <dbReference type="SAM" id="SignalP"/>
    </source>
</evidence>
<sequence length="549" mass="61156">MRRLFAALALTMVLIRPAAAKDELVIGITQFPATLNPSIESMLAKTYVLAFAHRPITAYDASWHLTCLLCETVPTLENGQAKVEQLPGGKKGIAVTYTLRADAKWGDGHPITSEDVVFSWQVGRHPQSGVASAELFRRISTVTVKDARSFILHIDRVTFDYNAINDLRLLPAHIERPRFDGAAAEYRNRTAYDQDSTNPGLYNGPYRIAQVVQGSHVVLEPNAQWSGRKPAFKRIVVKAVENTASLEANLLSGDIDMIAGELGLPLEQALAFEKRNGARFAVVTKPSLTYEHLDLNLGSPILAERNLRQALLLGLDRESLTKQLFDGRQPVAHSMVPPLDWVHATDIAPYKFDPAKAAALLDESGWKRGPGGIRVNAKGDKLSLELVTTAGNRSRELVAQVLQAQWRKLGIDLRLRTEPPRVLFGETVTKRKFPHMAMFAWYSAPENVPHSTLHSDAIPKAENSWSGQNYTGYANPAMDRLIESIETELDRTKRKALWRELQALYAADLPALPLYFKADAFILPKALKGLVPTGHQDPSPYWVENWRWE</sequence>
<dbReference type="PIRSF" id="PIRSF002741">
    <property type="entry name" value="MppA"/>
    <property type="match status" value="1"/>
</dbReference>
<dbReference type="AlphaFoldDB" id="A0A364NVE7"/>
<feature type="chain" id="PRO_5016993077" evidence="5">
    <location>
        <begin position="21"/>
        <end position="549"/>
    </location>
</feature>
<dbReference type="Gene3D" id="3.40.190.10">
    <property type="entry name" value="Periplasmic binding protein-like II"/>
    <property type="match status" value="1"/>
</dbReference>
<dbReference type="Proteomes" id="UP000251075">
    <property type="component" value="Unassembled WGS sequence"/>
</dbReference>
<evidence type="ECO:0000256" key="1">
    <source>
        <dbReference type="ARBA" id="ARBA00004418"/>
    </source>
</evidence>
<dbReference type="PANTHER" id="PTHR30290:SF10">
    <property type="entry name" value="PERIPLASMIC OLIGOPEPTIDE-BINDING PROTEIN-RELATED"/>
    <property type="match status" value="1"/>
</dbReference>
<evidence type="ECO:0000259" key="6">
    <source>
        <dbReference type="Pfam" id="PF00496"/>
    </source>
</evidence>
<dbReference type="Gene3D" id="3.10.105.10">
    <property type="entry name" value="Dipeptide-binding Protein, Domain 3"/>
    <property type="match status" value="1"/>
</dbReference>
<dbReference type="InterPro" id="IPR030678">
    <property type="entry name" value="Peptide/Ni-bd"/>
</dbReference>
<dbReference type="PANTHER" id="PTHR30290">
    <property type="entry name" value="PERIPLASMIC BINDING COMPONENT OF ABC TRANSPORTER"/>
    <property type="match status" value="1"/>
</dbReference>
<evidence type="ECO:0000256" key="3">
    <source>
        <dbReference type="ARBA" id="ARBA00022448"/>
    </source>
</evidence>
<reference evidence="7 8" key="1">
    <citation type="submission" date="2017-11" db="EMBL/GenBank/DDBJ databases">
        <title>Draft genome sequence of magnetotactic bacterium Magnetospirillum kuznetsovii LBB-42.</title>
        <authorList>
            <person name="Grouzdev D.S."/>
            <person name="Rysina M.S."/>
            <person name="Baslerov R.V."/>
            <person name="Koziaeva V."/>
        </authorList>
    </citation>
    <scope>NUCLEOTIDE SEQUENCE [LARGE SCALE GENOMIC DNA]</scope>
    <source>
        <strain evidence="7 8">LBB-42</strain>
    </source>
</reference>
<feature type="signal peptide" evidence="5">
    <location>
        <begin position="1"/>
        <end position="20"/>
    </location>
</feature>
<comment type="caution">
    <text evidence="7">The sequence shown here is derived from an EMBL/GenBank/DDBJ whole genome shotgun (WGS) entry which is preliminary data.</text>
</comment>
<dbReference type="GO" id="GO:1904680">
    <property type="term" value="F:peptide transmembrane transporter activity"/>
    <property type="evidence" value="ECO:0007669"/>
    <property type="project" value="TreeGrafter"/>
</dbReference>
<dbReference type="InterPro" id="IPR039424">
    <property type="entry name" value="SBP_5"/>
</dbReference>
<dbReference type="Gene3D" id="3.90.76.10">
    <property type="entry name" value="Dipeptide-binding Protein, Domain 1"/>
    <property type="match status" value="1"/>
</dbReference>
<name>A0A364NVE7_9PROT</name>
<comment type="similarity">
    <text evidence="2">Belongs to the bacterial solute-binding protein 5 family.</text>
</comment>
<organism evidence="7 8">
    <name type="scientific">Paramagnetospirillum kuznetsovii</name>
    <dbReference type="NCBI Taxonomy" id="2053833"/>
    <lineage>
        <taxon>Bacteria</taxon>
        <taxon>Pseudomonadati</taxon>
        <taxon>Pseudomonadota</taxon>
        <taxon>Alphaproteobacteria</taxon>
        <taxon>Rhodospirillales</taxon>
        <taxon>Magnetospirillaceae</taxon>
        <taxon>Paramagnetospirillum</taxon>
    </lineage>
</organism>
<dbReference type="GO" id="GO:0043190">
    <property type="term" value="C:ATP-binding cassette (ABC) transporter complex"/>
    <property type="evidence" value="ECO:0007669"/>
    <property type="project" value="InterPro"/>
</dbReference>
<keyword evidence="3" id="KW-0813">Transport</keyword>
<evidence type="ECO:0000313" key="7">
    <source>
        <dbReference type="EMBL" id="RAU21032.1"/>
    </source>
</evidence>
<feature type="domain" description="Solute-binding protein family 5" evidence="6">
    <location>
        <begin position="94"/>
        <end position="447"/>
    </location>
</feature>
<comment type="subcellular location">
    <subcellularLocation>
        <location evidence="1">Periplasm</location>
    </subcellularLocation>
</comment>
<keyword evidence="4 5" id="KW-0732">Signal</keyword>
<dbReference type="Pfam" id="PF00496">
    <property type="entry name" value="SBP_bac_5"/>
    <property type="match status" value="1"/>
</dbReference>
<dbReference type="GO" id="GO:0015833">
    <property type="term" value="P:peptide transport"/>
    <property type="evidence" value="ECO:0007669"/>
    <property type="project" value="TreeGrafter"/>
</dbReference>
<protein>
    <submittedName>
        <fullName evidence="7">Peptide ABC transporter</fullName>
    </submittedName>
</protein>
<evidence type="ECO:0000256" key="4">
    <source>
        <dbReference type="ARBA" id="ARBA00022729"/>
    </source>
</evidence>
<accession>A0A364NVE7</accession>
<evidence type="ECO:0000313" key="8">
    <source>
        <dbReference type="Proteomes" id="UP000251075"/>
    </source>
</evidence>
<evidence type="ECO:0000256" key="2">
    <source>
        <dbReference type="ARBA" id="ARBA00005695"/>
    </source>
</evidence>
<keyword evidence="8" id="KW-1185">Reference proteome</keyword>